<comment type="caution">
    <text evidence="1">The sequence shown here is derived from an EMBL/GenBank/DDBJ whole genome shotgun (WGS) entry which is preliminary data.</text>
</comment>
<dbReference type="EMBL" id="DVLU01000006">
    <property type="protein sequence ID" value="HIT84443.1"/>
    <property type="molecule type" value="Genomic_DNA"/>
</dbReference>
<dbReference type="AlphaFoldDB" id="A0A9D1H1B6"/>
<dbReference type="Proteomes" id="UP000824165">
    <property type="component" value="Unassembled WGS sequence"/>
</dbReference>
<reference evidence="1" key="1">
    <citation type="submission" date="2020-10" db="EMBL/GenBank/DDBJ databases">
        <authorList>
            <person name="Gilroy R."/>
        </authorList>
    </citation>
    <scope>NUCLEOTIDE SEQUENCE</scope>
    <source>
        <strain evidence="1">CHK181-108</strain>
    </source>
</reference>
<dbReference type="InterPro" id="IPR006490">
    <property type="entry name" value="Maj_tail_phi13"/>
</dbReference>
<proteinExistence type="predicted"/>
<gene>
    <name evidence="1" type="ORF">IAA60_00915</name>
</gene>
<dbReference type="NCBIfam" id="TIGR01603">
    <property type="entry name" value="maj_tail_phi13"/>
    <property type="match status" value="1"/>
</dbReference>
<protein>
    <recommendedName>
        <fullName evidence="3">Phage major tail protein, phi13 family</fullName>
    </recommendedName>
</protein>
<organism evidence="1 2">
    <name type="scientific">Candidatus Ornithomonoglobus intestinigallinarum</name>
    <dbReference type="NCBI Taxonomy" id="2840894"/>
    <lineage>
        <taxon>Bacteria</taxon>
        <taxon>Bacillati</taxon>
        <taxon>Bacillota</taxon>
        <taxon>Clostridia</taxon>
        <taxon>Candidatus Ornithomonoglobus</taxon>
    </lineage>
</organism>
<evidence type="ECO:0000313" key="1">
    <source>
        <dbReference type="EMBL" id="HIT84443.1"/>
    </source>
</evidence>
<reference evidence="1" key="2">
    <citation type="journal article" date="2021" name="PeerJ">
        <title>Extensive microbial diversity within the chicken gut microbiome revealed by metagenomics and culture.</title>
        <authorList>
            <person name="Gilroy R."/>
            <person name="Ravi A."/>
            <person name="Getino M."/>
            <person name="Pursley I."/>
            <person name="Horton D.L."/>
            <person name="Alikhan N.F."/>
            <person name="Baker D."/>
            <person name="Gharbi K."/>
            <person name="Hall N."/>
            <person name="Watson M."/>
            <person name="Adriaenssens E.M."/>
            <person name="Foster-Nyarko E."/>
            <person name="Jarju S."/>
            <person name="Secka A."/>
            <person name="Antonio M."/>
            <person name="Oren A."/>
            <person name="Chaudhuri R.R."/>
            <person name="La Ragione R."/>
            <person name="Hildebrand F."/>
            <person name="Pallen M.J."/>
        </authorList>
    </citation>
    <scope>NUCLEOTIDE SEQUENCE</scope>
    <source>
        <strain evidence="1">CHK181-108</strain>
    </source>
</reference>
<sequence>MVKKPLPTIGVDKYTFFEVESDTLSGIEYGEPVHLKGVVEIVPTDAGGSDVFDADNGAYEASSYIEKLGHEITNADIPPEVDAMWRGITPNNGVIEVGTETKTVYFGVAWRILKSDGTYRYVRYYKGAYSFASNVGGKTKPSSGSPENQTAKATFNAVQRDHDGLYYGYFDEADLPDGVTKEELEEGWFTDLTYYPVAV</sequence>
<evidence type="ECO:0000313" key="2">
    <source>
        <dbReference type="Proteomes" id="UP000824165"/>
    </source>
</evidence>
<name>A0A9D1H1B6_9FIRM</name>
<evidence type="ECO:0008006" key="3">
    <source>
        <dbReference type="Google" id="ProtNLM"/>
    </source>
</evidence>
<accession>A0A9D1H1B6</accession>